<dbReference type="InterPro" id="IPR027417">
    <property type="entry name" value="P-loop_NTPase"/>
</dbReference>
<keyword evidence="3" id="KW-1185">Reference proteome</keyword>
<evidence type="ECO:0000259" key="1">
    <source>
        <dbReference type="Pfam" id="PF10412"/>
    </source>
</evidence>
<reference evidence="2 3" key="1">
    <citation type="submission" date="2023-05" db="EMBL/GenBank/DDBJ databases">
        <title>Rombocin, a short stable natural nisin variant, displays selective antimicrobial activity against Listeria monocytogenes and employs dual mode of action to kill target bacterial strains.</title>
        <authorList>
            <person name="Wambui J."/>
            <person name="Stephan R."/>
            <person name="Kuipers O.P."/>
        </authorList>
    </citation>
    <scope>NUCLEOTIDE SEQUENCE [LARGE SCALE GENOMIC DNA]</scope>
    <source>
        <strain evidence="2 3">RC002</strain>
    </source>
</reference>
<gene>
    <name evidence="2" type="primary">dptH</name>
    <name evidence="2" type="ORF">QOZ84_01545</name>
</gene>
<dbReference type="PANTHER" id="PTHR42957">
    <property type="entry name" value="HELICASE MJ1565-RELATED"/>
    <property type="match status" value="1"/>
</dbReference>
<sequence length="1723" mass="199249">MLNQFYSYLSKNVVKYLEYRNVKSGDKFNIQFEKEEEVKNMYNALQVESKSKKFIYNTVNGSKYETFSIDINGTEVVVAATNEDTTDDFLIRLRNLVGDESSVEFKDSAILFIHNTTLDSLIKGTESFQKEGMPLHTKSLVKDIKKNLSESNIKEEERYILDFALNKMNDSILEDHSSIFQYANILKVLNKGELSKEDYSEFGIFYDENLLEDKTPKMIKERLNENANMFSKVDSIHKYGSPEIELDKDFDAKGIDLLKVDDWKDVEYKEIKLSQERKRGEKIVLLEDIVPLDPLTIWDRAEGDSKAKSRKRNIIIFNNNKLDTVNFEIAFDINIKKVDFKLDKKTSSFVNVNASGRSTKAQIRIDVNIKETTFAKIVYNDGKVKYDFKVCIVSCNENILDKIKTNYEVVIKTKVKMLVSNTDDNKIIINPKGSIECKENITELENSVILDMDEKMELLFDVEMEDDLDFVRVDINYNDSIISIAKEEEKERPTIISGMKIWKLKRENQESFKYLSNNKIAQGTSEYFAKEDFKENLEVENIIIENKAMHHTVVADNFEKVQIDIDEKVQEAYENLINYYKVNNLLPSLAYYDIDLINISKDYLNSILNVFSNIQNEEVLSKQQRNIGKLGTIYRLDGDKEIVLTPLHPINVAYQLMVNKTIEEEEVEESILKLLSSRYLMPYIYKERHSLYKVVDQNHSPEWTYYVDHKMSRYKGSRDYVSKLTREKLDEFIDHFTYLFRNLCKSKIKMKLINLGDCKEALLGIFDYYTRKLNKGEDINNLISLDVYIYGDKNTINAFEEIAFYNSIEDIKNQFNINLKADNYSEEDILNLFRDNVKFYKKDKNEETYEYSHLTFYEMDQDVSITSSSMDDINTGIALNGLLSGVPSMYLKDTYRTGFGSKFANKNQNDLVGVTMKFNSLTKSIGTEDPYSDSLSVTTSIGEKNKLFLNKVYDTSQWVTFIDPKVDLNFFKNDENAKDLLIIHYSDQYTTSSGYDAITVTRRSKQYQVIVEEFLSSKGVEPKEDTVAMLINYFNAINGDWLLRLISSKSQFPREKLSILSAIKISLAYFYHKDITWIPISLEEVLRVSGGAGLKQSNGLFTVKNLTGTTDSYSDDLLLVGIENKDEKVKVHFYPVEVKIGENSEAVIQKAVEQAKKTRNLIEDNLIASDEDSKKFTKLMYRNFMMQLVMVSAEKMKLYNIWNEQNWDGIINSDVRTKLLNDDYEISSDLDKYIGRGSVISFKKNAFFNKGLEKRDEITILELSEQEGYNNIVKDLEAIKEKYIKGHSDFDVNEMLINKYGEYETINIQTEPVKPKITNGQNEGIYTQPQEVAVDIVAEAQPDDRPMQIMFGNRKDNDRPLMWYPTDTEQTLHTNTGIIGTMGTGKTQFTKSLITQMYREQKYNVDGKPLGMLIFDYKGDYIDEEFVSATNANVCQIFHLPYNPLALLIPEKPKPLLPLHTANMLKETISNAFNLGIKQQTLLRDVIMEAYELKGIKKANMNTWDRPAPTINDVCSIYFNREDVKEDSLYAALKNLYEFEIFEPDTLETKNLFQIVDGVTVINLSGYDEAIQNLVVAITLDIFYTQMLVAGESKQENGYRQLNKLVLVDEADNFLSKNFISIKKILKEGRMFGVGTILSTQLLSHFATSENEYQNYILTWIIHNVSDLNNKDVRYIFNTQSKGEEDSIYNKIKSLAKHESLVKIPKENAPIYIKDKAFWELNK</sequence>
<dbReference type="InterPro" id="IPR019476">
    <property type="entry name" value="T4SS_TraD_DNA-bd"/>
</dbReference>
<accession>A0ABT7E5L2</accession>
<dbReference type="PANTHER" id="PTHR42957:SF1">
    <property type="entry name" value="HELICASE MJ1565-RELATED"/>
    <property type="match status" value="1"/>
</dbReference>
<dbReference type="Pfam" id="PF10412">
    <property type="entry name" value="TrwB_AAD_bind"/>
    <property type="match status" value="1"/>
</dbReference>
<dbReference type="SUPFAM" id="SSF52540">
    <property type="entry name" value="P-loop containing nucleoside triphosphate hydrolases"/>
    <property type="match status" value="1"/>
</dbReference>
<evidence type="ECO:0000313" key="2">
    <source>
        <dbReference type="EMBL" id="MDK2562217.1"/>
    </source>
</evidence>
<dbReference type="EMBL" id="JASKYM010000001">
    <property type="protein sequence ID" value="MDK2562217.1"/>
    <property type="molecule type" value="Genomic_DNA"/>
</dbReference>
<dbReference type="RefSeq" id="WP_284131199.1">
    <property type="nucleotide sequence ID" value="NZ_JASKYM010000001.1"/>
</dbReference>
<dbReference type="InterPro" id="IPR017646">
    <property type="entry name" value="Dnd_assoc_2"/>
</dbReference>
<protein>
    <submittedName>
        <fullName evidence="2">DNA phosphorothioation-dependent restriction protein DptH</fullName>
    </submittedName>
</protein>
<feature type="domain" description="Type IV secretion system coupling protein TraD DNA-binding" evidence="1">
    <location>
        <begin position="1373"/>
        <end position="1428"/>
    </location>
</feature>
<comment type="caution">
    <text evidence="2">The sequence shown here is derived from an EMBL/GenBank/DDBJ whole genome shotgun (WGS) entry which is preliminary data.</text>
</comment>
<dbReference type="Gene3D" id="3.40.50.300">
    <property type="entry name" value="P-loop containing nucleotide triphosphate hydrolases"/>
    <property type="match status" value="2"/>
</dbReference>
<dbReference type="Proteomes" id="UP001301012">
    <property type="component" value="Unassembled WGS sequence"/>
</dbReference>
<dbReference type="NCBIfam" id="TIGR03237">
    <property type="entry name" value="dnd_assoc_2"/>
    <property type="match status" value="1"/>
</dbReference>
<organism evidence="2 3">
    <name type="scientific">Romboutsia sedimentorum</name>
    <dbReference type="NCBI Taxonomy" id="1368474"/>
    <lineage>
        <taxon>Bacteria</taxon>
        <taxon>Bacillati</taxon>
        <taxon>Bacillota</taxon>
        <taxon>Clostridia</taxon>
        <taxon>Peptostreptococcales</taxon>
        <taxon>Peptostreptococcaceae</taxon>
        <taxon>Romboutsia</taxon>
    </lineage>
</organism>
<name>A0ABT7E5L2_9FIRM</name>
<evidence type="ECO:0000313" key="3">
    <source>
        <dbReference type="Proteomes" id="UP001301012"/>
    </source>
</evidence>
<dbReference type="InterPro" id="IPR008571">
    <property type="entry name" value="HerA-like"/>
</dbReference>
<proteinExistence type="predicted"/>